<dbReference type="RefSeq" id="WP_165183037.1">
    <property type="nucleotide sequence ID" value="NZ_JAAKZI010000030.1"/>
</dbReference>
<name>A0ABX0DKK5_9MICC</name>
<reference evidence="1 2" key="1">
    <citation type="submission" date="2020-02" db="EMBL/GenBank/DDBJ databases">
        <title>Genome sequence of the type strain DSM 27180 of Arthrobacter silviterrae.</title>
        <authorList>
            <person name="Gao J."/>
            <person name="Sun J."/>
        </authorList>
    </citation>
    <scope>NUCLEOTIDE SEQUENCE [LARGE SCALE GENOMIC DNA]</scope>
    <source>
        <strain evidence="1 2">DSM 27180</strain>
    </source>
</reference>
<organism evidence="1 2">
    <name type="scientific">Arthrobacter silviterrae</name>
    <dbReference type="NCBI Taxonomy" id="2026658"/>
    <lineage>
        <taxon>Bacteria</taxon>
        <taxon>Bacillati</taxon>
        <taxon>Actinomycetota</taxon>
        <taxon>Actinomycetes</taxon>
        <taxon>Micrococcales</taxon>
        <taxon>Micrococcaceae</taxon>
        <taxon>Arthrobacter</taxon>
    </lineage>
</organism>
<keyword evidence="2" id="KW-1185">Reference proteome</keyword>
<protein>
    <recommendedName>
        <fullName evidence="3">Restriction endonuclease</fullName>
    </recommendedName>
</protein>
<evidence type="ECO:0008006" key="3">
    <source>
        <dbReference type="Google" id="ProtNLM"/>
    </source>
</evidence>
<proteinExistence type="predicted"/>
<dbReference type="EMBL" id="JAAKZI010000030">
    <property type="protein sequence ID" value="NGN84813.1"/>
    <property type="molecule type" value="Genomic_DNA"/>
</dbReference>
<evidence type="ECO:0000313" key="1">
    <source>
        <dbReference type="EMBL" id="NGN84813.1"/>
    </source>
</evidence>
<comment type="caution">
    <text evidence="1">The sequence shown here is derived from an EMBL/GenBank/DDBJ whole genome shotgun (WGS) entry which is preliminary data.</text>
</comment>
<sequence>MAVKRTQADLLESARTQMGFLVDSCASFDQGKTNDALRIATSLRVLLHHNPARGTHALLAQCEMLENLFIRDTFGGSLLGGIPNDMLFIHTRVVDDEGKLEPKFQPRLWGKGGLTVTPPPTAQLHALLQHVRLPRGPRFHQPFLEWWNQIILQDQLSSTFTRQDIVLGLANKDGGAHVDPILTDKYYALTRQNSIGIFSQGNRSRVGLIWGDSGGKAVEKGMGNIVPADSPAFALARQIGWEFVESIGRAHPKVMP</sequence>
<accession>A0ABX0DKK5</accession>
<dbReference type="Proteomes" id="UP000479226">
    <property type="component" value="Unassembled WGS sequence"/>
</dbReference>
<gene>
    <name evidence="1" type="ORF">G6N77_15305</name>
</gene>
<evidence type="ECO:0000313" key="2">
    <source>
        <dbReference type="Proteomes" id="UP000479226"/>
    </source>
</evidence>